<sequence>MPEPGSEVASPPTIGLLIGLVPGCPVTGLPPRVRRRLGVLRACCAVFWPSQSVSRRLPCDLRAGPTVPPAVAGMASSAYRCGELEYVSAGSGEPRPSAWSIMLQRGSSSQSTRVTATPVRPARPVRPMRWTYIFSSSGH</sequence>
<dbReference type="EMBL" id="CSAD01001041">
    <property type="protein sequence ID" value="COW78711.1"/>
    <property type="molecule type" value="Genomic_DNA"/>
</dbReference>
<dbReference type="Proteomes" id="UP000046947">
    <property type="component" value="Unassembled WGS sequence"/>
</dbReference>
<evidence type="ECO:0000313" key="8">
    <source>
        <dbReference type="Proteomes" id="UP000050164"/>
    </source>
</evidence>
<gene>
    <name evidence="4" type="ORF">ERS007679_04306</name>
    <name evidence="1" type="ORF">ERS007681_04292</name>
    <name evidence="2" type="ORF">ERS007688_04187</name>
    <name evidence="3" type="ORF">ERS027659_01320</name>
</gene>
<dbReference type="EMBL" id="CNFT01000234">
    <property type="protein sequence ID" value="CKR40164.1"/>
    <property type="molecule type" value="Genomic_DNA"/>
</dbReference>
<evidence type="ECO:0000313" key="1">
    <source>
        <dbReference type="EMBL" id="CFE47119.1"/>
    </source>
</evidence>
<dbReference type="EMBL" id="CFOE01000985">
    <property type="protein sequence ID" value="CFE47119.1"/>
    <property type="molecule type" value="Genomic_DNA"/>
</dbReference>
<proteinExistence type="predicted"/>
<evidence type="ECO:0000313" key="7">
    <source>
        <dbReference type="Proteomes" id="UP000048289"/>
    </source>
</evidence>
<dbReference type="Proteomes" id="UP000045842">
    <property type="component" value="Unassembled WGS sequence"/>
</dbReference>
<dbReference type="EMBL" id="CFOH01001129">
    <property type="protein sequence ID" value="CFE79599.1"/>
    <property type="molecule type" value="Genomic_DNA"/>
</dbReference>
<evidence type="ECO:0000313" key="4">
    <source>
        <dbReference type="EMBL" id="COW78711.1"/>
    </source>
</evidence>
<accession>A0A655JEG9</accession>
<evidence type="ECO:0000313" key="6">
    <source>
        <dbReference type="Proteomes" id="UP000046947"/>
    </source>
</evidence>
<evidence type="ECO:0000313" key="5">
    <source>
        <dbReference type="Proteomes" id="UP000045842"/>
    </source>
</evidence>
<name>A0A655JEG9_MYCTX</name>
<evidence type="ECO:0000313" key="3">
    <source>
        <dbReference type="EMBL" id="CKR40164.1"/>
    </source>
</evidence>
<protein>
    <submittedName>
        <fullName evidence="4">Uncharacterized protein</fullName>
    </submittedName>
</protein>
<evidence type="ECO:0000313" key="2">
    <source>
        <dbReference type="EMBL" id="CFE79599.1"/>
    </source>
</evidence>
<organism evidence="4 5">
    <name type="scientific">Mycobacterium tuberculosis</name>
    <dbReference type="NCBI Taxonomy" id="1773"/>
    <lineage>
        <taxon>Bacteria</taxon>
        <taxon>Bacillati</taxon>
        <taxon>Actinomycetota</taxon>
        <taxon>Actinomycetes</taxon>
        <taxon>Mycobacteriales</taxon>
        <taxon>Mycobacteriaceae</taxon>
        <taxon>Mycobacterium</taxon>
        <taxon>Mycobacterium tuberculosis complex</taxon>
    </lineage>
</organism>
<reference evidence="5 6" key="1">
    <citation type="submission" date="2015-03" db="EMBL/GenBank/DDBJ databases">
        <authorList>
            <consortium name="Pathogen Informatics"/>
        </authorList>
    </citation>
    <scope>NUCLEOTIDE SEQUENCE [LARGE SCALE GENOMIC DNA]</scope>
    <source>
        <strain evidence="3 8">Bir 185</strain>
        <strain evidence="4 5">G09801536</strain>
        <strain evidence="1 7">G09901357</strain>
        <strain evidence="2 6">H09601792</strain>
    </source>
</reference>
<dbReference type="AlphaFoldDB" id="A0A655JEG9"/>
<dbReference type="Proteomes" id="UP000048289">
    <property type="component" value="Unassembled WGS sequence"/>
</dbReference>
<dbReference type="Proteomes" id="UP000050164">
    <property type="component" value="Unassembled WGS sequence"/>
</dbReference>